<dbReference type="FunFam" id="3.40.50.2300:FF:000018">
    <property type="entry name" value="DNA-binding transcriptional regulator NtrC"/>
    <property type="match status" value="1"/>
</dbReference>
<dbReference type="SUPFAM" id="SSF52172">
    <property type="entry name" value="CheY-like"/>
    <property type="match status" value="1"/>
</dbReference>
<accession>A0A4R1GGN9</accession>
<comment type="caution">
    <text evidence="10">The sequence shown here is derived from an EMBL/GenBank/DDBJ whole genome shotgun (WGS) entry which is preliminary data.</text>
</comment>
<dbReference type="SUPFAM" id="SSF46689">
    <property type="entry name" value="Homeodomain-like"/>
    <property type="match status" value="1"/>
</dbReference>
<evidence type="ECO:0000256" key="3">
    <source>
        <dbReference type="ARBA" id="ARBA00022840"/>
    </source>
</evidence>
<dbReference type="AlphaFoldDB" id="A0A4R1GGN9"/>
<dbReference type="OrthoDB" id="9804019at2"/>
<dbReference type="Pfam" id="PF00072">
    <property type="entry name" value="Response_reg"/>
    <property type="match status" value="1"/>
</dbReference>
<evidence type="ECO:0000259" key="9">
    <source>
        <dbReference type="PROSITE" id="PS50110"/>
    </source>
</evidence>
<dbReference type="SMART" id="SM00448">
    <property type="entry name" value="REC"/>
    <property type="match status" value="1"/>
</dbReference>
<dbReference type="InterPro" id="IPR002078">
    <property type="entry name" value="Sigma_54_int"/>
</dbReference>
<keyword evidence="2" id="KW-0547">Nucleotide-binding</keyword>
<evidence type="ECO:0000256" key="4">
    <source>
        <dbReference type="ARBA" id="ARBA00023012"/>
    </source>
</evidence>
<dbReference type="RefSeq" id="WP_132292201.1">
    <property type="nucleotide sequence ID" value="NZ_SMFU01000008.1"/>
</dbReference>
<feature type="modified residue" description="4-aspartylphosphate" evidence="7">
    <location>
        <position position="56"/>
    </location>
</feature>
<dbReference type="PROSITE" id="PS50110">
    <property type="entry name" value="RESPONSE_REGULATORY"/>
    <property type="match status" value="1"/>
</dbReference>
<evidence type="ECO:0000256" key="7">
    <source>
        <dbReference type="PROSITE-ProRule" id="PRU00169"/>
    </source>
</evidence>
<evidence type="ECO:0000256" key="2">
    <source>
        <dbReference type="ARBA" id="ARBA00022741"/>
    </source>
</evidence>
<dbReference type="Pfam" id="PF25601">
    <property type="entry name" value="AAA_lid_14"/>
    <property type="match status" value="1"/>
</dbReference>
<proteinExistence type="predicted"/>
<evidence type="ECO:0000256" key="1">
    <source>
        <dbReference type="ARBA" id="ARBA00022553"/>
    </source>
</evidence>
<organism evidence="10 11">
    <name type="scientific">Marinobacterium mangrovicola</name>
    <dbReference type="NCBI Taxonomy" id="1476959"/>
    <lineage>
        <taxon>Bacteria</taxon>
        <taxon>Pseudomonadati</taxon>
        <taxon>Pseudomonadota</taxon>
        <taxon>Gammaproteobacteria</taxon>
        <taxon>Oceanospirillales</taxon>
        <taxon>Oceanospirillaceae</taxon>
        <taxon>Marinobacterium</taxon>
    </lineage>
</organism>
<feature type="domain" description="Response regulatory" evidence="9">
    <location>
        <begin position="7"/>
        <end position="121"/>
    </location>
</feature>
<keyword evidence="4" id="KW-0902">Two-component regulatory system</keyword>
<dbReference type="CDD" id="cd00009">
    <property type="entry name" value="AAA"/>
    <property type="match status" value="1"/>
</dbReference>
<evidence type="ECO:0000259" key="8">
    <source>
        <dbReference type="PROSITE" id="PS50045"/>
    </source>
</evidence>
<dbReference type="InterPro" id="IPR058031">
    <property type="entry name" value="AAA_lid_NorR"/>
</dbReference>
<protein>
    <submittedName>
        <fullName evidence="10">Two-component system response regulator GlrR</fullName>
    </submittedName>
</protein>
<dbReference type="InterPro" id="IPR001789">
    <property type="entry name" value="Sig_transdc_resp-reg_receiver"/>
</dbReference>
<dbReference type="GO" id="GO:0006355">
    <property type="term" value="P:regulation of DNA-templated transcription"/>
    <property type="evidence" value="ECO:0007669"/>
    <property type="project" value="InterPro"/>
</dbReference>
<evidence type="ECO:0000256" key="5">
    <source>
        <dbReference type="ARBA" id="ARBA00023015"/>
    </source>
</evidence>
<dbReference type="EMBL" id="SMFU01000008">
    <property type="protein sequence ID" value="TCK07494.1"/>
    <property type="molecule type" value="Genomic_DNA"/>
</dbReference>
<dbReference type="InterPro" id="IPR003593">
    <property type="entry name" value="AAA+_ATPase"/>
</dbReference>
<dbReference type="Gene3D" id="3.40.50.2300">
    <property type="match status" value="1"/>
</dbReference>
<dbReference type="PROSITE" id="PS50045">
    <property type="entry name" value="SIGMA54_INTERACT_4"/>
    <property type="match status" value="1"/>
</dbReference>
<dbReference type="InterPro" id="IPR011006">
    <property type="entry name" value="CheY-like_superfamily"/>
</dbReference>
<name>A0A4R1GGN9_9GAMM</name>
<dbReference type="SMART" id="SM00382">
    <property type="entry name" value="AAA"/>
    <property type="match status" value="1"/>
</dbReference>
<dbReference type="Gene3D" id="1.10.8.60">
    <property type="match status" value="1"/>
</dbReference>
<dbReference type="PANTHER" id="PTHR32071">
    <property type="entry name" value="TRANSCRIPTIONAL REGULATORY PROTEIN"/>
    <property type="match status" value="1"/>
</dbReference>
<reference evidence="10 11" key="1">
    <citation type="submission" date="2019-03" db="EMBL/GenBank/DDBJ databases">
        <title>Genomic Encyclopedia of Archaeal and Bacterial Type Strains, Phase II (KMG-II): from individual species to whole genera.</title>
        <authorList>
            <person name="Goeker M."/>
        </authorList>
    </citation>
    <scope>NUCLEOTIDE SEQUENCE [LARGE SCALE GENOMIC DNA]</scope>
    <source>
        <strain evidence="10 11">DSM 27697</strain>
    </source>
</reference>
<keyword evidence="1 7" id="KW-0597">Phosphoprotein</keyword>
<dbReference type="GO" id="GO:0000160">
    <property type="term" value="P:phosphorelay signal transduction system"/>
    <property type="evidence" value="ECO:0007669"/>
    <property type="project" value="UniProtKB-KW"/>
</dbReference>
<gene>
    <name evidence="10" type="ORF">CLV83_2363</name>
</gene>
<dbReference type="SUPFAM" id="SSF52540">
    <property type="entry name" value="P-loop containing nucleoside triphosphate hydrolases"/>
    <property type="match status" value="1"/>
</dbReference>
<keyword evidence="5" id="KW-0805">Transcription regulation</keyword>
<dbReference type="GO" id="GO:0005524">
    <property type="term" value="F:ATP binding"/>
    <property type="evidence" value="ECO:0007669"/>
    <property type="project" value="UniProtKB-KW"/>
</dbReference>
<dbReference type="InterPro" id="IPR009057">
    <property type="entry name" value="Homeodomain-like_sf"/>
</dbReference>
<evidence type="ECO:0000313" key="10">
    <source>
        <dbReference type="EMBL" id="TCK07494.1"/>
    </source>
</evidence>
<keyword evidence="6" id="KW-0804">Transcription</keyword>
<evidence type="ECO:0000256" key="6">
    <source>
        <dbReference type="ARBA" id="ARBA00023163"/>
    </source>
</evidence>
<dbReference type="Gene3D" id="1.10.10.60">
    <property type="entry name" value="Homeodomain-like"/>
    <property type="match status" value="1"/>
</dbReference>
<dbReference type="Gene3D" id="3.40.50.300">
    <property type="entry name" value="P-loop containing nucleotide triphosphate hydrolases"/>
    <property type="match status" value="1"/>
</dbReference>
<dbReference type="InterPro" id="IPR027417">
    <property type="entry name" value="P-loop_NTPase"/>
</dbReference>
<dbReference type="PROSITE" id="PS00688">
    <property type="entry name" value="SIGMA54_INTERACT_3"/>
    <property type="match status" value="1"/>
</dbReference>
<dbReference type="Pfam" id="PF00158">
    <property type="entry name" value="Sigma54_activat"/>
    <property type="match status" value="1"/>
</dbReference>
<dbReference type="FunFam" id="3.40.50.300:FF:000006">
    <property type="entry name" value="DNA-binding transcriptional regulator NtrC"/>
    <property type="match status" value="1"/>
</dbReference>
<keyword evidence="11" id="KW-1185">Reference proteome</keyword>
<dbReference type="Proteomes" id="UP000294546">
    <property type="component" value="Unassembled WGS sequence"/>
</dbReference>
<sequence length="464" mass="50322">MSNVHRTVLLVDDDAGLLQLLSIRLRSAGFSVETAASAEQALARIAVSRPGAVVTDLRMDGMSGMELFERIQSEDPALPVILLTAHGTIPDAVRATQRGLFGYLTKPFDDNALLELLQQALAAPGCTDSSDGAAASGDQAWRADIQTASPAMEALLADAELVAASEASVLIQGPSGAGKEVLAQALHRASPRRDKPMVAINCAAIPEQLLESELFGHAKGAFTGATSAHKGLFQTGSGGTVFLDEIGDMPLALQAKLLRVLQDREIRPVGASQTLPVDVRIVSATHRNLENAIASGEFREDLYYRLNVVTLTLPSLRQRREDIPLLARHFLTQLQAKHPHRAKDFTPDALERLVAYDWPGNIRQLLNVVEQCCVLCTTALVPVTLVERALQQKSPSIRTYSEAKEAFERDYLVQLLKITNGQVTQAARLAGRNRTEFYRLLQRNHLTPGMFKEGGDKEGGESEG</sequence>
<evidence type="ECO:0000313" key="11">
    <source>
        <dbReference type="Proteomes" id="UP000294546"/>
    </source>
</evidence>
<feature type="domain" description="Sigma-54 factor interaction" evidence="8">
    <location>
        <begin position="145"/>
        <end position="374"/>
    </location>
</feature>
<keyword evidence="3" id="KW-0067">ATP-binding</keyword>
<dbReference type="InterPro" id="IPR025944">
    <property type="entry name" value="Sigma_54_int_dom_CS"/>
</dbReference>
<dbReference type="PANTHER" id="PTHR32071:SF116">
    <property type="entry name" value="TRANSCRIPTIONAL REGULATORY PROTEIN GLRR"/>
    <property type="match status" value="1"/>
</dbReference>